<dbReference type="Pfam" id="PF25917">
    <property type="entry name" value="BSH_RND"/>
    <property type="match status" value="1"/>
</dbReference>
<dbReference type="SUPFAM" id="SSF111369">
    <property type="entry name" value="HlyD-like secretion proteins"/>
    <property type="match status" value="2"/>
</dbReference>
<reference evidence="5 6" key="1">
    <citation type="submission" date="2016-09" db="EMBL/GenBank/DDBJ databases">
        <title>Rhizobium sp. nov., a novel species isolated from the rice rhizosphere.</title>
        <authorList>
            <person name="Zhao J."/>
            <person name="Zhang X."/>
        </authorList>
    </citation>
    <scope>NUCLEOTIDE SEQUENCE [LARGE SCALE GENOMIC DNA]</scope>
    <source>
        <strain evidence="5 6">MH17</strain>
    </source>
</reference>
<dbReference type="Gene3D" id="2.40.30.170">
    <property type="match status" value="1"/>
</dbReference>
<proteinExistence type="predicted"/>
<dbReference type="OrthoDB" id="9811754at2"/>
<feature type="region of interest" description="Disordered" evidence="2">
    <location>
        <begin position="1"/>
        <end position="50"/>
    </location>
</feature>
<name>A0A1Q9APS0_9HYPH</name>
<feature type="domain" description="Multidrug resistance protein MdtA-like barrel-sandwich hybrid" evidence="4">
    <location>
        <begin position="99"/>
        <end position="295"/>
    </location>
</feature>
<comment type="caution">
    <text evidence="5">The sequence shown here is derived from an EMBL/GenBank/DDBJ whole genome shotgun (WGS) entry which is preliminary data.</text>
</comment>
<dbReference type="AlphaFoldDB" id="A0A1Q9APS0"/>
<dbReference type="InterPro" id="IPR050739">
    <property type="entry name" value="MFP"/>
</dbReference>
<keyword evidence="3" id="KW-0812">Transmembrane</keyword>
<dbReference type="PANTHER" id="PTHR30386">
    <property type="entry name" value="MEMBRANE FUSION SUBUNIT OF EMRAB-TOLC MULTIDRUG EFFLUX PUMP"/>
    <property type="match status" value="1"/>
</dbReference>
<dbReference type="GO" id="GO:0055085">
    <property type="term" value="P:transmembrane transport"/>
    <property type="evidence" value="ECO:0007669"/>
    <property type="project" value="InterPro"/>
</dbReference>
<keyword evidence="3" id="KW-0472">Membrane</keyword>
<keyword evidence="3" id="KW-1133">Transmembrane helix</keyword>
<dbReference type="EMBL" id="MKIO01000018">
    <property type="protein sequence ID" value="OLP57414.1"/>
    <property type="molecule type" value="Genomic_DNA"/>
</dbReference>
<dbReference type="Gene3D" id="2.40.50.100">
    <property type="match status" value="1"/>
</dbReference>
<dbReference type="Gene3D" id="1.10.287.470">
    <property type="entry name" value="Helix hairpin bin"/>
    <property type="match status" value="1"/>
</dbReference>
<sequence>MAAKTTSSAAHVRPVETSADDQPDVARDSQPAAEARPQEGKTAGAAPAATAAPAKKRRGLLLPVIGLAVLAAAGWYGHDWWTNGRFMISTDDAYIEGDIAAIAPKVSGYVESVPVIANQHVKAGDPLVVLDGGDYRIALDQAEAQIATEKLSLARFDAQITGAVAARAQAEAQKVALQATVRGAEITQRRESDLTSRSVGTAASLDAANVAVDQARANLLAADAGIASADASIAVLKAQRAEAESTIRSLELARDKAARDLSFTVLKAPYDGVVGNVSVQKGDLVSVGQRLAALVPTEALYIDANFKETQIAGLVPGSKVKVHVDAYDDKPIEGTVQSIAPASGSVFSLLPPENATGNFTKVIQRVPVRISLPKDALESGRLRAGLSVVVDVDSRTAPGAAETAGR</sequence>
<evidence type="ECO:0000259" key="4">
    <source>
        <dbReference type="Pfam" id="PF25917"/>
    </source>
</evidence>
<keyword evidence="1" id="KW-0175">Coiled coil</keyword>
<evidence type="ECO:0000256" key="3">
    <source>
        <dbReference type="SAM" id="Phobius"/>
    </source>
</evidence>
<evidence type="ECO:0000313" key="6">
    <source>
        <dbReference type="Proteomes" id="UP000186143"/>
    </source>
</evidence>
<dbReference type="STRING" id="1672749.BJF92_16350"/>
<dbReference type="PANTHER" id="PTHR30386:SF24">
    <property type="entry name" value="MULTIDRUG RESISTANCE EFFLUX PUMP"/>
    <property type="match status" value="1"/>
</dbReference>
<feature type="coiled-coil region" evidence="1">
    <location>
        <begin position="139"/>
        <end position="187"/>
    </location>
</feature>
<protein>
    <submittedName>
        <fullName evidence="5">Hemolysin D</fullName>
    </submittedName>
</protein>
<feature type="compositionally biased region" description="Low complexity" evidence="2">
    <location>
        <begin position="40"/>
        <end position="50"/>
    </location>
</feature>
<dbReference type="Proteomes" id="UP000186143">
    <property type="component" value="Unassembled WGS sequence"/>
</dbReference>
<dbReference type="RefSeq" id="WP_075633149.1">
    <property type="nucleotide sequence ID" value="NZ_MKIO01000018.1"/>
</dbReference>
<feature type="coiled-coil region" evidence="1">
    <location>
        <begin position="233"/>
        <end position="260"/>
    </location>
</feature>
<evidence type="ECO:0000256" key="2">
    <source>
        <dbReference type="SAM" id="MobiDB-lite"/>
    </source>
</evidence>
<evidence type="ECO:0000313" key="5">
    <source>
        <dbReference type="EMBL" id="OLP57414.1"/>
    </source>
</evidence>
<evidence type="ECO:0000256" key="1">
    <source>
        <dbReference type="SAM" id="Coils"/>
    </source>
</evidence>
<dbReference type="InterPro" id="IPR058625">
    <property type="entry name" value="MdtA-like_BSH"/>
</dbReference>
<accession>A0A1Q9APS0</accession>
<feature type="transmembrane region" description="Helical" evidence="3">
    <location>
        <begin position="60"/>
        <end position="78"/>
    </location>
</feature>
<gene>
    <name evidence="5" type="ORF">BJF92_16350</name>
</gene>
<organism evidence="5 6">
    <name type="scientific">Xaviernesmea rhizosphaerae</name>
    <dbReference type="NCBI Taxonomy" id="1672749"/>
    <lineage>
        <taxon>Bacteria</taxon>
        <taxon>Pseudomonadati</taxon>
        <taxon>Pseudomonadota</taxon>
        <taxon>Alphaproteobacteria</taxon>
        <taxon>Hyphomicrobiales</taxon>
        <taxon>Rhizobiaceae</taxon>
        <taxon>Rhizobium/Agrobacterium group</taxon>
        <taxon>Xaviernesmea</taxon>
    </lineage>
</organism>